<evidence type="ECO:0000313" key="2">
    <source>
        <dbReference type="EMBL" id="RYJ11563.1"/>
    </source>
</evidence>
<keyword evidence="1" id="KW-0472">Membrane</keyword>
<dbReference type="Proteomes" id="UP000293535">
    <property type="component" value="Unassembled WGS sequence"/>
</dbReference>
<organism evidence="2 3">
    <name type="scientific">Haloarcula hispanica</name>
    <dbReference type="NCBI Taxonomy" id="51589"/>
    <lineage>
        <taxon>Archaea</taxon>
        <taxon>Methanobacteriati</taxon>
        <taxon>Methanobacteriota</taxon>
        <taxon>Stenosarchaea group</taxon>
        <taxon>Halobacteria</taxon>
        <taxon>Halobacteriales</taxon>
        <taxon>Haloarculaceae</taxon>
        <taxon>Haloarcula</taxon>
    </lineage>
</organism>
<proteinExistence type="predicted"/>
<dbReference type="EMBL" id="RZIG01000002">
    <property type="protein sequence ID" value="RYJ11563.1"/>
    <property type="molecule type" value="Genomic_DNA"/>
</dbReference>
<comment type="caution">
    <text evidence="2">The sequence shown here is derived from an EMBL/GenBank/DDBJ whole genome shotgun (WGS) entry which is preliminary data.</text>
</comment>
<name>A0A482TKQ1_HALHI</name>
<protein>
    <submittedName>
        <fullName evidence="2">Uncharacterized protein</fullName>
    </submittedName>
</protein>
<keyword evidence="1" id="KW-0812">Transmembrane</keyword>
<sequence length="105" mass="11363">MMSHTTPRRPWYVPDALADDYCEIALSGGDLRMLKTLKIFRSILVNAGIIGITLTALFLTAADATIITVLSLSTLALYNGVEVADYAALAAAFAEVRAQQTEEEK</sequence>
<keyword evidence="1" id="KW-1133">Transmembrane helix</keyword>
<accession>A0A482TKQ1</accession>
<gene>
    <name evidence="2" type="ORF">ELS20_07885</name>
</gene>
<evidence type="ECO:0000256" key="1">
    <source>
        <dbReference type="SAM" id="Phobius"/>
    </source>
</evidence>
<reference evidence="2 3" key="1">
    <citation type="submission" date="2018-12" db="EMBL/GenBank/DDBJ databases">
        <title>Draft genome sequence of Haloarcula hispinica strain 18.1, an halophilic archaeon isolated from Chott El Jerid of Southern Tunisia.</title>
        <authorList>
            <person name="Najjari A."/>
            <person name="Ben Dhia O."/>
            <person name="Ferjani R."/>
            <person name="Mahjoubi M."/>
            <person name="Sghaier H."/>
            <person name="Elshahed M."/>
            <person name="Ouzari H.I."/>
            <person name="Cherid A."/>
            <person name="Youssef N."/>
        </authorList>
    </citation>
    <scope>NUCLEOTIDE SEQUENCE [LARGE SCALE GENOMIC DNA]</scope>
    <source>
        <strain evidence="2 3">18.1</strain>
    </source>
</reference>
<evidence type="ECO:0000313" key="3">
    <source>
        <dbReference type="Proteomes" id="UP000293535"/>
    </source>
</evidence>
<feature type="transmembrane region" description="Helical" evidence="1">
    <location>
        <begin position="43"/>
        <end position="70"/>
    </location>
</feature>
<dbReference type="AlphaFoldDB" id="A0A482TKQ1"/>